<organism evidence="1 2">
    <name type="scientific">Coccidioides posadasii RMSCC 3488</name>
    <dbReference type="NCBI Taxonomy" id="454284"/>
    <lineage>
        <taxon>Eukaryota</taxon>
        <taxon>Fungi</taxon>
        <taxon>Dikarya</taxon>
        <taxon>Ascomycota</taxon>
        <taxon>Pezizomycotina</taxon>
        <taxon>Eurotiomycetes</taxon>
        <taxon>Eurotiomycetidae</taxon>
        <taxon>Onygenales</taxon>
        <taxon>Onygenaceae</taxon>
        <taxon>Coccidioides</taxon>
    </lineage>
</organism>
<evidence type="ECO:0000313" key="2">
    <source>
        <dbReference type="Proteomes" id="UP000054567"/>
    </source>
</evidence>
<evidence type="ECO:0000313" key="1">
    <source>
        <dbReference type="EMBL" id="KMM72493.1"/>
    </source>
</evidence>
<dbReference type="Proteomes" id="UP000054567">
    <property type="component" value="Unassembled WGS sequence"/>
</dbReference>
<reference evidence="1 2" key="1">
    <citation type="submission" date="2007-06" db="EMBL/GenBank/DDBJ databases">
        <title>The Genome Sequence of Coccidioides posadasii RMSCC_3488.</title>
        <authorList>
            <consortium name="Coccidioides Genome Resources Consortium"/>
            <consortium name="The Broad Institute Genome Sequencing Platform"/>
            <person name="Henn M.R."/>
            <person name="Sykes S."/>
            <person name="Young S."/>
            <person name="Jaffe D."/>
            <person name="Berlin A."/>
            <person name="Alvarez P."/>
            <person name="Butler J."/>
            <person name="Gnerre S."/>
            <person name="Grabherr M."/>
            <person name="Mauceli E."/>
            <person name="Brockman W."/>
            <person name="Kodira C."/>
            <person name="Alvarado L."/>
            <person name="Zeng Q."/>
            <person name="Crawford M."/>
            <person name="Antoine C."/>
            <person name="Devon K."/>
            <person name="Galgiani J."/>
            <person name="Orsborn K."/>
            <person name="Lewis M.L."/>
            <person name="Nusbaum C."/>
            <person name="Galagan J."/>
            <person name="Birren B."/>
        </authorList>
    </citation>
    <scope>NUCLEOTIDE SEQUENCE [LARGE SCALE GENOMIC DNA]</scope>
    <source>
        <strain evidence="1 2">RMSCC 3488</strain>
    </source>
</reference>
<sequence length="118" mass="12953">MRKERRSLPVLRASFLPSSGELCKLGMIEFAGSLFLGSQQPEREPPPTLNCQRGGLIRQSKNVLGCGSISLSVGDPANWIPTLSKLSKSSSTPWSWLVSPSLPKRPVCSCPARVKRRY</sequence>
<dbReference type="VEuPathDB" id="FungiDB:CPAG_08787"/>
<name>A0A0J6FQ32_COCPO</name>
<dbReference type="AlphaFoldDB" id="A0A0J6FQ32"/>
<reference evidence="2" key="3">
    <citation type="journal article" date="2010" name="Genome Res.">
        <title>Population genomic sequencing of Coccidioides fungi reveals recent hybridization and transposon control.</title>
        <authorList>
            <person name="Neafsey D.E."/>
            <person name="Barker B.M."/>
            <person name="Sharpton T.J."/>
            <person name="Stajich J.E."/>
            <person name="Park D.J."/>
            <person name="Whiston E."/>
            <person name="Hung C.-Y."/>
            <person name="McMahan C."/>
            <person name="White J."/>
            <person name="Sykes S."/>
            <person name="Heiman D."/>
            <person name="Young S."/>
            <person name="Zeng Q."/>
            <person name="Abouelleil A."/>
            <person name="Aftuck L."/>
            <person name="Bessette D."/>
            <person name="Brown A."/>
            <person name="FitzGerald M."/>
            <person name="Lui A."/>
            <person name="Macdonald J.P."/>
            <person name="Priest M."/>
            <person name="Orbach M.J."/>
            <person name="Galgiani J.N."/>
            <person name="Kirkland T.N."/>
            <person name="Cole G.T."/>
            <person name="Birren B.W."/>
            <person name="Henn M.R."/>
            <person name="Taylor J.W."/>
            <person name="Rounsley S.D."/>
        </authorList>
    </citation>
    <scope>NUCLEOTIDE SEQUENCE [LARGE SCALE GENOMIC DNA]</scope>
    <source>
        <strain evidence="2">RMSCC 3488</strain>
    </source>
</reference>
<accession>A0A0J6FQ32</accession>
<reference evidence="2" key="2">
    <citation type="journal article" date="2009" name="Genome Res.">
        <title>Comparative genomic analyses of the human fungal pathogens Coccidioides and their relatives.</title>
        <authorList>
            <person name="Sharpton T.J."/>
            <person name="Stajich J.E."/>
            <person name="Rounsley S.D."/>
            <person name="Gardner M.J."/>
            <person name="Wortman J.R."/>
            <person name="Jordar V.S."/>
            <person name="Maiti R."/>
            <person name="Kodira C.D."/>
            <person name="Neafsey D.E."/>
            <person name="Zeng Q."/>
            <person name="Hung C.-Y."/>
            <person name="McMahan C."/>
            <person name="Muszewska A."/>
            <person name="Grynberg M."/>
            <person name="Mandel M.A."/>
            <person name="Kellner E.M."/>
            <person name="Barker B.M."/>
            <person name="Galgiani J.N."/>
            <person name="Orbach M.J."/>
            <person name="Kirkland T.N."/>
            <person name="Cole G.T."/>
            <person name="Henn M.R."/>
            <person name="Birren B.W."/>
            <person name="Taylor J.W."/>
        </authorList>
    </citation>
    <scope>NUCLEOTIDE SEQUENCE [LARGE SCALE GENOMIC DNA]</scope>
    <source>
        <strain evidence="2">RMSCC 3488</strain>
    </source>
</reference>
<dbReference type="EMBL" id="DS268114">
    <property type="protein sequence ID" value="KMM72493.1"/>
    <property type="molecule type" value="Genomic_DNA"/>
</dbReference>
<gene>
    <name evidence="1" type="ORF">CPAG_08787</name>
</gene>
<proteinExistence type="predicted"/>
<protein>
    <submittedName>
        <fullName evidence="1">Uncharacterized protein</fullName>
    </submittedName>
</protein>